<keyword evidence="5 6" id="KW-0676">Redox-active center</keyword>
<evidence type="ECO:0000256" key="2">
    <source>
        <dbReference type="ARBA" id="ARBA00022833"/>
    </source>
</evidence>
<dbReference type="AlphaFoldDB" id="B9M7T9"/>
<feature type="disulfide bond" description="Redox-active" evidence="6">
    <location>
        <begin position="271"/>
        <end position="274"/>
    </location>
</feature>
<dbReference type="Proteomes" id="UP000007721">
    <property type="component" value="Chromosome"/>
</dbReference>
<dbReference type="STRING" id="316067.Geob_0020"/>
<dbReference type="HOGENOM" id="CLU_054493_1_0_7"/>
<protein>
    <recommendedName>
        <fullName evidence="6">33 kDa chaperonin</fullName>
    </recommendedName>
    <alternativeName>
        <fullName evidence="6">Heat shock protein 33 homolog</fullName>
        <shortName evidence="6">HSP33</shortName>
    </alternativeName>
</protein>
<dbReference type="HAMAP" id="MF_00117">
    <property type="entry name" value="HslO"/>
    <property type="match status" value="1"/>
</dbReference>
<evidence type="ECO:0000313" key="7">
    <source>
        <dbReference type="EMBL" id="ACM18397.1"/>
    </source>
</evidence>
<dbReference type="PIRSF" id="PIRSF005261">
    <property type="entry name" value="Heat_shock_Hsp33"/>
    <property type="match status" value="1"/>
</dbReference>
<comment type="function">
    <text evidence="6">Redox regulated molecular chaperone. Protects both thermally unfolding and oxidatively damaged proteins from irreversible aggregation. Plays an important role in the bacterial defense system toward oxidative stress.</text>
</comment>
<comment type="PTM">
    <text evidence="6">Under oxidizing conditions two disulfide bonds are formed involving the reactive cysteines. Under reducing conditions zinc is bound to the reactive cysteines and the protein is inactive.</text>
</comment>
<dbReference type="InterPro" id="IPR016153">
    <property type="entry name" value="Heat_shock_Hsp33_N"/>
</dbReference>
<evidence type="ECO:0000256" key="3">
    <source>
        <dbReference type="ARBA" id="ARBA00023157"/>
    </source>
</evidence>
<comment type="similarity">
    <text evidence="6">Belongs to the HSP33 family.</text>
</comment>
<dbReference type="NCBIfam" id="NF001033">
    <property type="entry name" value="PRK00114.1"/>
    <property type="match status" value="1"/>
</dbReference>
<dbReference type="GO" id="GO:0005737">
    <property type="term" value="C:cytoplasm"/>
    <property type="evidence" value="ECO:0007669"/>
    <property type="project" value="UniProtKB-SubCell"/>
</dbReference>
<dbReference type="GO" id="GO:0051082">
    <property type="term" value="F:unfolded protein binding"/>
    <property type="evidence" value="ECO:0007669"/>
    <property type="project" value="UniProtKB-UniRule"/>
</dbReference>
<evidence type="ECO:0000313" key="8">
    <source>
        <dbReference type="Proteomes" id="UP000007721"/>
    </source>
</evidence>
<keyword evidence="8" id="KW-1185">Reference proteome</keyword>
<dbReference type="eggNOG" id="COG1281">
    <property type="taxonomic scope" value="Bacteria"/>
</dbReference>
<organism evidence="7 8">
    <name type="scientific">Geotalea daltonii (strain DSM 22248 / JCM 15807 / FRC-32)</name>
    <name type="common">Geobacter daltonii</name>
    <dbReference type="NCBI Taxonomy" id="316067"/>
    <lineage>
        <taxon>Bacteria</taxon>
        <taxon>Pseudomonadati</taxon>
        <taxon>Thermodesulfobacteriota</taxon>
        <taxon>Desulfuromonadia</taxon>
        <taxon>Geobacterales</taxon>
        <taxon>Geobacteraceae</taxon>
        <taxon>Geotalea</taxon>
    </lineage>
</organism>
<keyword evidence="1 6" id="KW-0963">Cytoplasm</keyword>
<dbReference type="SUPFAM" id="SSF64397">
    <property type="entry name" value="Hsp33 domain"/>
    <property type="match status" value="1"/>
</dbReference>
<accession>B9M7T9</accession>
<keyword evidence="4 6" id="KW-0143">Chaperone</keyword>
<dbReference type="RefSeq" id="WP_012645126.1">
    <property type="nucleotide sequence ID" value="NC_011979.1"/>
</dbReference>
<dbReference type="KEGG" id="geo:Geob_0020"/>
<dbReference type="GO" id="GO:0042026">
    <property type="term" value="P:protein refolding"/>
    <property type="evidence" value="ECO:0007669"/>
    <property type="project" value="TreeGrafter"/>
</dbReference>
<dbReference type="SUPFAM" id="SSF118352">
    <property type="entry name" value="HSP33 redox switch-like"/>
    <property type="match status" value="1"/>
</dbReference>
<dbReference type="CDD" id="cd00498">
    <property type="entry name" value="Hsp33"/>
    <property type="match status" value="1"/>
</dbReference>
<evidence type="ECO:0000256" key="1">
    <source>
        <dbReference type="ARBA" id="ARBA00022490"/>
    </source>
</evidence>
<dbReference type="PANTHER" id="PTHR30111">
    <property type="entry name" value="33 KDA CHAPERONIN"/>
    <property type="match status" value="1"/>
</dbReference>
<dbReference type="Gene3D" id="3.90.1280.10">
    <property type="entry name" value="HSP33 redox switch-like"/>
    <property type="match status" value="1"/>
</dbReference>
<evidence type="ECO:0000256" key="4">
    <source>
        <dbReference type="ARBA" id="ARBA00023186"/>
    </source>
</evidence>
<feature type="disulfide bond" description="Redox-active" evidence="6">
    <location>
        <begin position="238"/>
        <end position="240"/>
    </location>
</feature>
<proteinExistence type="inferred from homology"/>
<name>B9M7T9_GEODF</name>
<dbReference type="InterPro" id="IPR000397">
    <property type="entry name" value="Heat_shock_Hsp33"/>
</dbReference>
<reference evidence="7 8" key="1">
    <citation type="submission" date="2009-01" db="EMBL/GenBank/DDBJ databases">
        <title>Complete sequence of Geobacter sp. FRC-32.</title>
        <authorList>
            <consortium name="US DOE Joint Genome Institute"/>
            <person name="Lucas S."/>
            <person name="Copeland A."/>
            <person name="Lapidus A."/>
            <person name="Glavina del Rio T."/>
            <person name="Dalin E."/>
            <person name="Tice H."/>
            <person name="Bruce D."/>
            <person name="Goodwin L."/>
            <person name="Pitluck S."/>
            <person name="Saunders E."/>
            <person name="Brettin T."/>
            <person name="Detter J.C."/>
            <person name="Han C."/>
            <person name="Larimer F."/>
            <person name="Land M."/>
            <person name="Hauser L."/>
            <person name="Kyrpides N."/>
            <person name="Ovchinnikova G."/>
            <person name="Kostka J."/>
            <person name="Richardson P."/>
        </authorList>
    </citation>
    <scope>NUCLEOTIDE SEQUENCE [LARGE SCALE GENOMIC DNA]</scope>
    <source>
        <strain evidence="8">DSM 22248 / JCM 15807 / FRC-32</strain>
    </source>
</reference>
<evidence type="ECO:0000256" key="6">
    <source>
        <dbReference type="HAMAP-Rule" id="MF_00117"/>
    </source>
</evidence>
<dbReference type="Gene3D" id="3.55.30.10">
    <property type="entry name" value="Hsp33 domain"/>
    <property type="match status" value="1"/>
</dbReference>
<dbReference type="GO" id="GO:0044183">
    <property type="term" value="F:protein folding chaperone"/>
    <property type="evidence" value="ECO:0007669"/>
    <property type="project" value="TreeGrafter"/>
</dbReference>
<gene>
    <name evidence="6 7" type="primary">hslO</name>
    <name evidence="7" type="ordered locus">Geob_0020</name>
</gene>
<keyword evidence="2 6" id="KW-0862">Zinc</keyword>
<evidence type="ECO:0000256" key="5">
    <source>
        <dbReference type="ARBA" id="ARBA00023284"/>
    </source>
</evidence>
<dbReference type="InterPro" id="IPR016154">
    <property type="entry name" value="Heat_shock_Hsp33_C"/>
</dbReference>
<dbReference type="EMBL" id="CP001390">
    <property type="protein sequence ID" value="ACM18397.1"/>
    <property type="molecule type" value="Genomic_DNA"/>
</dbReference>
<dbReference type="OrthoDB" id="9793753at2"/>
<keyword evidence="3 6" id="KW-1015">Disulfide bond</keyword>
<dbReference type="PANTHER" id="PTHR30111:SF1">
    <property type="entry name" value="33 KDA CHAPERONIN"/>
    <property type="match status" value="1"/>
</dbReference>
<sequence>MPVSDYLVRIISKNGKVRALACLTTELVNELCRRHDTWPTASAALGRALTGGALFGALLKTGQRVALKFEGNGPLQKILVEGDSNGAVRGCVGAPHVHLPEKNGKLDVAGALGRAGFLTVTKDLGLKEPYRGTVQLFSSEIAEDLALYLTESEQIPSAIGLGVYVEPDNSVAAAGGFLIQALPPADDAAVDTLMDRLAKLPPISELLRNGSKPEELLALLFADIPYDILERRALAFDCSCSRQKIERVLLSLGREELSDILEKQEQVTVDCEFCRESYIFDRKALELLLAELTDSASSK</sequence>
<dbReference type="Pfam" id="PF01430">
    <property type="entry name" value="HSP33"/>
    <property type="match status" value="1"/>
</dbReference>
<comment type="subcellular location">
    <subcellularLocation>
        <location evidence="6">Cytoplasm</location>
    </subcellularLocation>
</comment>